<evidence type="ECO:0000256" key="8">
    <source>
        <dbReference type="HAMAP-Rule" id="MF_00164"/>
    </source>
</evidence>
<organism evidence="11 12">
    <name type="scientific">Alicyclobacillus fodiniaquatilis</name>
    <dbReference type="NCBI Taxonomy" id="1661150"/>
    <lineage>
        <taxon>Bacteria</taxon>
        <taxon>Bacillati</taxon>
        <taxon>Bacillota</taxon>
        <taxon>Bacilli</taxon>
        <taxon>Bacillales</taxon>
        <taxon>Alicyclobacillaceae</taxon>
        <taxon>Alicyclobacillus</taxon>
    </lineage>
</organism>
<dbReference type="Proteomes" id="UP001597079">
    <property type="component" value="Unassembled WGS sequence"/>
</dbReference>
<dbReference type="PANTHER" id="PTHR10937">
    <property type="entry name" value="GLUCOSAMINE--FRUCTOSE-6-PHOSPHATE AMINOTRANSFERASE, ISOMERIZING"/>
    <property type="match status" value="1"/>
</dbReference>
<comment type="subcellular location">
    <subcellularLocation>
        <location evidence="8">Cytoplasm</location>
    </subcellularLocation>
</comment>
<keyword evidence="5 8" id="KW-0808">Transferase</keyword>
<name>A0ABW4JD77_9BACL</name>
<dbReference type="PANTHER" id="PTHR10937:SF0">
    <property type="entry name" value="GLUTAMINE--FRUCTOSE-6-PHOSPHATE TRANSAMINASE (ISOMERIZING)"/>
    <property type="match status" value="1"/>
</dbReference>
<dbReference type="InterPro" id="IPR005855">
    <property type="entry name" value="GFAT"/>
</dbReference>
<dbReference type="Gene3D" id="3.60.20.10">
    <property type="entry name" value="Glutamine Phosphoribosylpyrophosphate, subunit 1, domain 1"/>
    <property type="match status" value="1"/>
</dbReference>
<keyword evidence="4 8" id="KW-0032">Aminotransferase</keyword>
<evidence type="ECO:0000259" key="9">
    <source>
        <dbReference type="PROSITE" id="PS51278"/>
    </source>
</evidence>
<dbReference type="PROSITE" id="PS51464">
    <property type="entry name" value="SIS"/>
    <property type="match status" value="2"/>
</dbReference>
<dbReference type="Pfam" id="PF13522">
    <property type="entry name" value="GATase_6"/>
    <property type="match status" value="1"/>
</dbReference>
<evidence type="ECO:0000256" key="2">
    <source>
        <dbReference type="ARBA" id="ARBA00012916"/>
    </source>
</evidence>
<evidence type="ECO:0000256" key="4">
    <source>
        <dbReference type="ARBA" id="ARBA00022576"/>
    </source>
</evidence>
<dbReference type="InterPro" id="IPR047084">
    <property type="entry name" value="GFAT_N"/>
</dbReference>
<keyword evidence="12" id="KW-1185">Reference proteome</keyword>
<feature type="domain" description="Glutamine amidotransferase type-2" evidence="9">
    <location>
        <begin position="2"/>
        <end position="217"/>
    </location>
</feature>
<evidence type="ECO:0000256" key="6">
    <source>
        <dbReference type="ARBA" id="ARBA00022737"/>
    </source>
</evidence>
<dbReference type="NCBIfam" id="NF001484">
    <property type="entry name" value="PRK00331.1"/>
    <property type="match status" value="1"/>
</dbReference>
<keyword evidence="6" id="KW-0677">Repeat</keyword>
<dbReference type="InterPro" id="IPR001347">
    <property type="entry name" value="SIS_dom"/>
</dbReference>
<evidence type="ECO:0000313" key="12">
    <source>
        <dbReference type="Proteomes" id="UP001597079"/>
    </source>
</evidence>
<dbReference type="InterPro" id="IPR035466">
    <property type="entry name" value="GlmS/AgaS_SIS"/>
</dbReference>
<dbReference type="PROSITE" id="PS51278">
    <property type="entry name" value="GATASE_TYPE_2"/>
    <property type="match status" value="1"/>
</dbReference>
<comment type="caution">
    <text evidence="11">The sequence shown here is derived from an EMBL/GenBank/DDBJ whole genome shotgun (WGS) entry which is preliminary data.</text>
</comment>
<sequence>MCGIVGYIGARNVKDVVVGGLAKLEYRGYDSAGIAAIDGGNIKVVKSVGRLANLETKLETTELGGEAAIGHTRWATHGKPSDENAHPHQDCSGRFAIVHNGIVENYLSLREELMAAGHQFRSETDTEVVAHLIEELYNGDLFQTMIAVGKRIRGAYALVVLAKDHPEQIVAMRKSSPMIIGLGENENFVASDIPAILEYTRDIYIMEDGEMAVLTNSGVECFTFDGEPIHKEVYKVTWDAVSAERGGYPHFMLKEIHEQPKAVRDTLRGRVADDLSRVTLDDIHMDEAYTKKVDRIHIVACGTSWHAGLVGKAVIEQYARIPVDVEIASEYRYRSPIFSENTLVIVISQSGETADTLAALREVKQQGLRVLAITNVVGSSAAREADDVIVTWAGPEIAVASTKAYTTQLAALYLLAIHFAHVRGHLADAEVRELIEALDGLPAIAEQVLDTAPQLENFAARYVEATDAFFIGRGLDYSLSLEGALKLKEISYIHAEAYAAGELKHGTLALITEGVPVIALATQPQLYEKTVSNIVEVKARGAFVLGMTWVGNEDLEKSVDEVIYLPKTLPALAPLVAVIPMQLLSYYAAVARGNDVDKPRNLAKSVTVE</sequence>
<dbReference type="CDD" id="cd05009">
    <property type="entry name" value="SIS_GlmS_GlmD_2"/>
    <property type="match status" value="1"/>
</dbReference>
<dbReference type="InterPro" id="IPR017932">
    <property type="entry name" value="GATase_2_dom"/>
</dbReference>
<comment type="catalytic activity">
    <reaction evidence="1 8">
        <text>D-fructose 6-phosphate + L-glutamine = D-glucosamine 6-phosphate + L-glutamate</text>
        <dbReference type="Rhea" id="RHEA:13237"/>
        <dbReference type="ChEBI" id="CHEBI:29985"/>
        <dbReference type="ChEBI" id="CHEBI:58359"/>
        <dbReference type="ChEBI" id="CHEBI:58725"/>
        <dbReference type="ChEBI" id="CHEBI:61527"/>
        <dbReference type="EC" id="2.6.1.16"/>
    </reaction>
</comment>
<dbReference type="InterPro" id="IPR035490">
    <property type="entry name" value="GlmS/FrlB_SIS"/>
</dbReference>
<dbReference type="Gene3D" id="3.40.50.10490">
    <property type="entry name" value="Glucose-6-phosphate isomerase like protein, domain 1"/>
    <property type="match status" value="2"/>
</dbReference>
<evidence type="ECO:0000256" key="3">
    <source>
        <dbReference type="ARBA" id="ARBA00016090"/>
    </source>
</evidence>
<dbReference type="HAMAP" id="MF_00164">
    <property type="entry name" value="GlmS"/>
    <property type="match status" value="1"/>
</dbReference>
<reference evidence="12" key="1">
    <citation type="journal article" date="2019" name="Int. J. Syst. Evol. Microbiol.">
        <title>The Global Catalogue of Microorganisms (GCM) 10K type strain sequencing project: providing services to taxonomists for standard genome sequencing and annotation.</title>
        <authorList>
            <consortium name="The Broad Institute Genomics Platform"/>
            <consortium name="The Broad Institute Genome Sequencing Center for Infectious Disease"/>
            <person name="Wu L."/>
            <person name="Ma J."/>
        </authorList>
    </citation>
    <scope>NUCLEOTIDE SEQUENCE [LARGE SCALE GENOMIC DNA]</scope>
    <source>
        <strain evidence="12">CGMCC 1.12286</strain>
    </source>
</reference>
<dbReference type="CDD" id="cd00714">
    <property type="entry name" value="GFAT"/>
    <property type="match status" value="1"/>
</dbReference>
<evidence type="ECO:0000313" key="11">
    <source>
        <dbReference type="EMBL" id="MFD1673105.1"/>
    </source>
</evidence>
<proteinExistence type="inferred from homology"/>
<protein>
    <recommendedName>
        <fullName evidence="3 8">Glutamine--fructose-6-phosphate aminotransferase [isomerizing]</fullName>
        <ecNumber evidence="2 8">2.6.1.16</ecNumber>
    </recommendedName>
    <alternativeName>
        <fullName evidence="8">D-fructose-6-phosphate amidotransferase</fullName>
    </alternativeName>
    <alternativeName>
        <fullName evidence="8">GFAT</fullName>
    </alternativeName>
    <alternativeName>
        <fullName evidence="8">Glucosamine-6-phosphate synthase</fullName>
    </alternativeName>
    <alternativeName>
        <fullName evidence="8">Hexosephosphate aminotransferase</fullName>
    </alternativeName>
    <alternativeName>
        <fullName evidence="8">L-glutamine--D-fructose-6-phosphate amidotransferase</fullName>
    </alternativeName>
</protein>
<feature type="initiator methionine" description="Removed" evidence="8">
    <location>
        <position position="1"/>
    </location>
</feature>
<comment type="function">
    <text evidence="8">Catalyzes the first step in hexosamine metabolism, converting fructose-6P into glucosamine-6P using glutamine as a nitrogen source.</text>
</comment>
<evidence type="ECO:0000256" key="5">
    <source>
        <dbReference type="ARBA" id="ARBA00022679"/>
    </source>
</evidence>
<dbReference type="RefSeq" id="WP_377940441.1">
    <property type="nucleotide sequence ID" value="NZ_JBHUCX010000001.1"/>
</dbReference>
<feature type="active site" description="For Fru-6P isomerization activity" evidence="8">
    <location>
        <position position="604"/>
    </location>
</feature>
<dbReference type="Pfam" id="PF01380">
    <property type="entry name" value="SIS"/>
    <property type="match status" value="2"/>
</dbReference>
<dbReference type="SUPFAM" id="SSF56235">
    <property type="entry name" value="N-terminal nucleophile aminohydrolases (Ntn hydrolases)"/>
    <property type="match status" value="1"/>
</dbReference>
<comment type="subunit">
    <text evidence="8">Homodimer.</text>
</comment>
<dbReference type="SUPFAM" id="SSF53697">
    <property type="entry name" value="SIS domain"/>
    <property type="match status" value="1"/>
</dbReference>
<gene>
    <name evidence="8 11" type="primary">glmS</name>
    <name evidence="11" type="ORF">ACFSB2_00020</name>
</gene>
<dbReference type="NCBIfam" id="TIGR01135">
    <property type="entry name" value="glmS"/>
    <property type="match status" value="1"/>
</dbReference>
<dbReference type="EMBL" id="JBHUCX010000001">
    <property type="protein sequence ID" value="MFD1673105.1"/>
    <property type="molecule type" value="Genomic_DNA"/>
</dbReference>
<evidence type="ECO:0000259" key="10">
    <source>
        <dbReference type="PROSITE" id="PS51464"/>
    </source>
</evidence>
<dbReference type="InterPro" id="IPR029055">
    <property type="entry name" value="Ntn_hydrolases_N"/>
</dbReference>
<accession>A0ABW4JD77</accession>
<evidence type="ECO:0000256" key="7">
    <source>
        <dbReference type="ARBA" id="ARBA00022962"/>
    </source>
</evidence>
<dbReference type="InterPro" id="IPR046348">
    <property type="entry name" value="SIS_dom_sf"/>
</dbReference>
<dbReference type="CDD" id="cd05008">
    <property type="entry name" value="SIS_GlmS_GlmD_1"/>
    <property type="match status" value="1"/>
</dbReference>
<dbReference type="EC" id="2.6.1.16" evidence="2 8"/>
<dbReference type="GO" id="GO:0004360">
    <property type="term" value="F:glutamine-fructose-6-phosphate transaminase (isomerizing) activity"/>
    <property type="evidence" value="ECO:0007669"/>
    <property type="project" value="UniProtKB-EC"/>
</dbReference>
<keyword evidence="8" id="KW-0963">Cytoplasm</keyword>
<keyword evidence="7" id="KW-0315">Glutamine amidotransferase</keyword>
<evidence type="ECO:0000256" key="1">
    <source>
        <dbReference type="ARBA" id="ARBA00001031"/>
    </source>
</evidence>
<feature type="domain" description="SIS" evidence="10">
    <location>
        <begin position="285"/>
        <end position="425"/>
    </location>
</feature>
<feature type="active site" description="Nucleophile; for GATase activity" evidence="8">
    <location>
        <position position="2"/>
    </location>
</feature>
<feature type="domain" description="SIS" evidence="10">
    <location>
        <begin position="458"/>
        <end position="599"/>
    </location>
</feature>